<feature type="region of interest" description="Disordered" evidence="6">
    <location>
        <begin position="1010"/>
        <end position="1079"/>
    </location>
</feature>
<feature type="compositionally biased region" description="Polar residues" evidence="6">
    <location>
        <begin position="905"/>
        <end position="921"/>
    </location>
</feature>
<feature type="compositionally biased region" description="Low complexity" evidence="6">
    <location>
        <begin position="1421"/>
        <end position="1434"/>
    </location>
</feature>
<keyword evidence="8" id="KW-1185">Reference proteome</keyword>
<feature type="region of interest" description="Disordered" evidence="6">
    <location>
        <begin position="1416"/>
        <end position="1436"/>
    </location>
</feature>
<feature type="compositionally biased region" description="Basic and acidic residues" evidence="6">
    <location>
        <begin position="1023"/>
        <end position="1045"/>
    </location>
</feature>
<evidence type="ECO:0000256" key="2">
    <source>
        <dbReference type="ARBA" id="ARBA00022490"/>
    </source>
</evidence>
<dbReference type="Proteomes" id="UP000242942">
    <property type="component" value="Chromosome 11"/>
</dbReference>
<dbReference type="GO" id="GO:0000932">
    <property type="term" value="C:P-body"/>
    <property type="evidence" value="ECO:0007669"/>
    <property type="project" value="TreeGrafter"/>
</dbReference>
<feature type="region of interest" description="Disordered" evidence="6">
    <location>
        <begin position="1127"/>
        <end position="1175"/>
    </location>
</feature>
<keyword evidence="2" id="KW-0963">Cytoplasm</keyword>
<keyword evidence="5" id="KW-0175">Coiled coil</keyword>
<keyword evidence="4" id="KW-0677">Repeat</keyword>
<evidence type="ECO:0000313" key="7">
    <source>
        <dbReference type="EMBL" id="SCP05195.1"/>
    </source>
</evidence>
<protein>
    <recommendedName>
        <fullName evidence="9">WD repeat-containing protein</fullName>
    </recommendedName>
</protein>
<feature type="coiled-coil region" evidence="5">
    <location>
        <begin position="1295"/>
        <end position="1329"/>
    </location>
</feature>
<evidence type="ECO:0000256" key="5">
    <source>
        <dbReference type="SAM" id="Coils"/>
    </source>
</evidence>
<accession>A0A1D3TJZ7</accession>
<evidence type="ECO:0000256" key="6">
    <source>
        <dbReference type="SAM" id="MobiDB-lite"/>
    </source>
</evidence>
<dbReference type="PANTHER" id="PTHR15598:SF5">
    <property type="entry name" value="ENHANCER OF MRNA-DECAPPING PROTEIN 4"/>
    <property type="match status" value="1"/>
</dbReference>
<keyword evidence="3" id="KW-0853">WD repeat</keyword>
<dbReference type="PANTHER" id="PTHR15598">
    <property type="entry name" value="ENHANCER OF MRNA-DECAPPING PROTEIN 4"/>
    <property type="match status" value="1"/>
</dbReference>
<sequence length="1874" mass="211622">MSVQEIDGKLIGEGNYIRNAFYTSNIKVKTENIVSAFEEIEKENKKFLSLNENVISKIRSDGSDIVKKDGEILDVNSRNVCYSLKYGKFRLINQNGINTTRVKLLYENQVLYVSFNEKNGNYLLLLDSKGHLYIYRINEYKIDLLLCLNFPSYKNKSSHTSVSSFSKSKIDIKKDTLLCDIPKKASWLPKSDKFFITGHNSCLYIWNISLLTNSMIRNKWKDEIDVNYKLVSTCAVTLSYEEVFRKYNYLIEKKNGKNDATEEDIYESNVLNTYCFSLNGKYLYALINNHYSVVWDVELMGQLVVCTLVGFSSLAEEIRNIQKLFCIDSGTVGENRGEHAGEHICSGGRTVNDTQSSREKFDVIISSVHILNSYFLPNENSGIPNTYYLLVFHSGCCISVFPFKNREDEEDKYKERIDILCNTSIENIYFDKNMVNIENVQLFVDPSEFFVFFNLSYKTVCKQKGDDVKKSLIFVFETFNKKRLDFNIHPKFLVIPNKRILPLCSVRLFQIDDCLKFAKVLNVSVSSSSLNIINLFMFSIIYNSSKKCVSVHSFSTPIPLLMGDVCTTKEGNDEVPLQSISNENQSTEQLSTGELHKIDTSTTPSISTYTREEGAYNSTKNANSNFCKGTGQEFLTVNLLPTQDNTCRIDKSDVKSSITHYEQFINAIRKKDSVKSAPQGVEVHKGIFSNMHTMQNGVLPKSKGVSNNLDIFPPEKEERSSFKVINDREENHINEHDNTGDRSKVYNSSREIFNIDNPLTGSEIEKGVGIQTELLNGETYHLEKCKQNVVMVGNEKSEGIVITPSGKCIREGDKDKICSNDVATAHVDNLEESSLLPQVIKEKGAKDIVRKSSCLDYIETNQKLQLLKDSHREMEKRHSLLDEELSNRNKENYLLRDFSLNEGNTHSNMKTLSTTPLQSGRNNGGGVYKGESSGVELEEMVKVEKIGGGNSSYDKSPFKETKEVVDLIFSEASEGKRVSQEEVKDHIEHNSNIDIIMSTHEDALKRFVECEEEEEEEEEEKDECSATDDKGRGEDGGEAVNKDVAGEYSRGVNVLEETGNPHNNSKMDVGEEGKGNKGIHAPYKKENNLNSFLHKLGFFKSNLSPSTGTVTTTPAEAVGETSIATVSLSNPHLSGEGNPLEGSGKEGVQETKKSEPNKDKSLFPKGEDDVKWKGNKDDTLEENYKGEHRKVVGRKVSARKIHEVKEASGEEHVVGMGNVSNDNVVDVENKCIMEDASDEVMRKLCDDICRRVSARMSKVICEEVSSAKLLNLSIARDSRIVEENETVGEERICVLGSCQKEINEMKEEITNLKIQNINLNEKITSMSNNIFKIHETVKNCANRKNGKENLYDDKLEKIQSEVGSFKKQLSSMANKYAEHLANVSDDLKVNISKIVRNNNDVLRKMTVQELRQVCVTGSGSGSRNGNTDSNSSTNHGACSREMAELLSSAHQAALKKIMPSVISSEIQIQFAKSVVPGMREAYNTGFQSIRDSFNSLLLENRKWLSSELCAIEKAIHEKSEQNNEDFLPSINSKLDQLQKELKMFTYNMNRQILYLHDDLGKLRKIPMQLRDQEGVDSHVDVREAEVGGIAGETGVARVAGEVENYCAEDAEAEDVDADEVYHHGKSNPSRSKHHTGNTSIIEYKRNLEYPGKESNDSSEIIIRGRINHLLSEHEYNQAFTLALSIDIEKNTNALWILQLCRRFRSNFTLDDSLPISQPALLGISKILCESLIRSFNITLEEAEFRTKWIYECIRQLDVNHSDLVKTNAFMFIKNMLNNVLTFSYHVESQIVKLNENVNKFSKNGDFKGKVLLNPCTASNENMNKSLDVHEVGMLDSKSSHLTSAQNYLYSKNVLLLLQERLLQIRNLLKRYSPA</sequence>
<evidence type="ECO:0000256" key="3">
    <source>
        <dbReference type="ARBA" id="ARBA00022574"/>
    </source>
</evidence>
<evidence type="ECO:0000256" key="1">
    <source>
        <dbReference type="ARBA" id="ARBA00004496"/>
    </source>
</evidence>
<feature type="compositionally biased region" description="Basic and acidic residues" evidence="6">
    <location>
        <begin position="1143"/>
        <end position="1175"/>
    </location>
</feature>
<comment type="subcellular location">
    <subcellularLocation>
        <location evidence="1">Cytoplasm</location>
    </subcellularLocation>
</comment>
<gene>
    <name evidence="7" type="primary">PocGH01_11050000</name>
    <name evidence="7" type="ORF">POCGH01_11050000</name>
</gene>
<dbReference type="GO" id="GO:0031087">
    <property type="term" value="P:deadenylation-independent decapping of nuclear-transcribed mRNA"/>
    <property type="evidence" value="ECO:0007669"/>
    <property type="project" value="InterPro"/>
</dbReference>
<feature type="coiled-coil region" evidence="5">
    <location>
        <begin position="857"/>
        <end position="884"/>
    </location>
</feature>
<feature type="region of interest" description="Disordered" evidence="6">
    <location>
        <begin position="905"/>
        <end position="932"/>
    </location>
</feature>
<evidence type="ECO:0000256" key="4">
    <source>
        <dbReference type="ARBA" id="ARBA00022737"/>
    </source>
</evidence>
<evidence type="ECO:0008006" key="9">
    <source>
        <dbReference type="Google" id="ProtNLM"/>
    </source>
</evidence>
<feature type="compositionally biased region" description="Acidic residues" evidence="6">
    <location>
        <begin position="1010"/>
        <end position="1022"/>
    </location>
</feature>
<dbReference type="InterPro" id="IPR045152">
    <property type="entry name" value="EDC4-like"/>
</dbReference>
<evidence type="ECO:0000313" key="8">
    <source>
        <dbReference type="Proteomes" id="UP000242942"/>
    </source>
</evidence>
<name>A0A1D3TJZ7_PLAOA</name>
<reference evidence="7 8" key="1">
    <citation type="submission" date="2016-06" db="EMBL/GenBank/DDBJ databases">
        <authorList>
            <consortium name="Pathogen Informatics"/>
        </authorList>
    </citation>
    <scope>NUCLEOTIDE SEQUENCE [LARGE SCALE GENOMIC DNA]</scope>
    <source>
        <strain evidence="7">PocGH01</strain>
    </source>
</reference>
<dbReference type="InterPro" id="IPR036322">
    <property type="entry name" value="WD40_repeat_dom_sf"/>
</dbReference>
<proteinExistence type="predicted"/>
<dbReference type="EMBL" id="LT594592">
    <property type="protein sequence ID" value="SCP05195.1"/>
    <property type="molecule type" value="Genomic_DNA"/>
</dbReference>
<dbReference type="SUPFAM" id="SSF50978">
    <property type="entry name" value="WD40 repeat-like"/>
    <property type="match status" value="1"/>
</dbReference>
<dbReference type="OrthoDB" id="340226at2759"/>
<organism evidence="7 8">
    <name type="scientific">Plasmodium ovale</name>
    <name type="common">malaria parasite P. ovale</name>
    <dbReference type="NCBI Taxonomy" id="36330"/>
    <lineage>
        <taxon>Eukaryota</taxon>
        <taxon>Sar</taxon>
        <taxon>Alveolata</taxon>
        <taxon>Apicomplexa</taxon>
        <taxon>Aconoidasida</taxon>
        <taxon>Haemosporida</taxon>
        <taxon>Plasmodiidae</taxon>
        <taxon>Plasmodium</taxon>
        <taxon>Plasmodium (Plasmodium)</taxon>
    </lineage>
</organism>
<dbReference type="VEuPathDB" id="PlasmoDB:POWCR01_110044300"/>
<dbReference type="VEuPathDB" id="PlasmoDB:PocGH01_11050000"/>